<dbReference type="HAMAP" id="MF_01020">
    <property type="entry name" value="HisE"/>
    <property type="match status" value="1"/>
</dbReference>
<dbReference type="EC" id="3.6.1.31" evidence="15"/>
<evidence type="ECO:0000256" key="11">
    <source>
        <dbReference type="ARBA" id="ARBA00022801"/>
    </source>
</evidence>
<evidence type="ECO:0000256" key="15">
    <source>
        <dbReference type="HAMAP-Rule" id="MF_01019"/>
    </source>
</evidence>
<dbReference type="HAMAP" id="MF_01021">
    <property type="entry name" value="HisI"/>
    <property type="match status" value="1"/>
</dbReference>
<dbReference type="NCBIfam" id="TIGR03188">
    <property type="entry name" value="histidine_hisI"/>
    <property type="match status" value="1"/>
</dbReference>
<evidence type="ECO:0000256" key="14">
    <source>
        <dbReference type="ARBA" id="ARBA00023268"/>
    </source>
</evidence>
<proteinExistence type="inferred from homology"/>
<comment type="catalytic activity">
    <reaction evidence="2 15">
        <text>1-(5-phospho-beta-D-ribosyl)-ATP + H2O = 1-(5-phospho-beta-D-ribosyl)-5'-AMP + diphosphate + H(+)</text>
        <dbReference type="Rhea" id="RHEA:22828"/>
        <dbReference type="ChEBI" id="CHEBI:15377"/>
        <dbReference type="ChEBI" id="CHEBI:15378"/>
        <dbReference type="ChEBI" id="CHEBI:33019"/>
        <dbReference type="ChEBI" id="CHEBI:59457"/>
        <dbReference type="ChEBI" id="CHEBI:73183"/>
        <dbReference type="EC" id="3.6.1.31"/>
    </reaction>
</comment>
<name>A0ABU9VX11_9CLOT</name>
<evidence type="ECO:0000256" key="10">
    <source>
        <dbReference type="ARBA" id="ARBA00022741"/>
    </source>
</evidence>
<dbReference type="GO" id="GO:0004635">
    <property type="term" value="F:phosphoribosyl-AMP cyclohydrolase activity"/>
    <property type="evidence" value="ECO:0007669"/>
    <property type="project" value="UniProtKB-EC"/>
</dbReference>
<dbReference type="PANTHER" id="PTHR42945">
    <property type="entry name" value="HISTIDINE BIOSYNTHESIS BIFUNCTIONAL PROTEIN"/>
    <property type="match status" value="1"/>
</dbReference>
<dbReference type="Pfam" id="PF01503">
    <property type="entry name" value="PRA-PH"/>
    <property type="match status" value="1"/>
</dbReference>
<evidence type="ECO:0000256" key="9">
    <source>
        <dbReference type="ARBA" id="ARBA00022605"/>
    </source>
</evidence>
<evidence type="ECO:0000256" key="8">
    <source>
        <dbReference type="ARBA" id="ARBA00022490"/>
    </source>
</evidence>
<accession>A0ABU9VX11</accession>
<evidence type="ECO:0000256" key="5">
    <source>
        <dbReference type="ARBA" id="ARBA00005204"/>
    </source>
</evidence>
<evidence type="ECO:0000256" key="4">
    <source>
        <dbReference type="ARBA" id="ARBA00005169"/>
    </source>
</evidence>
<keyword evidence="9 15" id="KW-0028">Amino-acid biosynthesis</keyword>
<keyword evidence="12 15" id="KW-0067">ATP-binding</keyword>
<evidence type="ECO:0000256" key="2">
    <source>
        <dbReference type="ARBA" id="ARBA00001460"/>
    </source>
</evidence>
<dbReference type="NCBIfam" id="NF000768">
    <property type="entry name" value="PRK00051.1"/>
    <property type="match status" value="1"/>
</dbReference>
<dbReference type="Gene3D" id="3.10.20.810">
    <property type="entry name" value="Phosphoribosyl-AMP cyclohydrolase"/>
    <property type="match status" value="1"/>
</dbReference>
<dbReference type="HAMAP" id="MF_01019">
    <property type="entry name" value="HisIE"/>
    <property type="match status" value="1"/>
</dbReference>
<protein>
    <recommendedName>
        <fullName evidence="15">Histidine biosynthesis bifunctional protein HisIE</fullName>
    </recommendedName>
    <domain>
        <recommendedName>
            <fullName evidence="15">Phosphoribosyl-AMP cyclohydrolase</fullName>
            <shortName evidence="15">PRA-CH</shortName>
            <ecNumber evidence="15">3.5.4.19</ecNumber>
        </recommendedName>
    </domain>
    <domain>
        <recommendedName>
            <fullName evidence="15">Phosphoribosyl-ATP pyrophosphatase</fullName>
            <shortName evidence="15">PRA-PH</shortName>
            <ecNumber evidence="15">3.6.1.31</ecNumber>
        </recommendedName>
    </domain>
</protein>
<comment type="caution">
    <text evidence="17">The sequence shown here is derived from an EMBL/GenBank/DDBJ whole genome shotgun (WGS) entry which is preliminary data.</text>
</comment>
<dbReference type="NCBIfam" id="NF002747">
    <property type="entry name" value="PRK02759.1"/>
    <property type="match status" value="1"/>
</dbReference>
<comment type="pathway">
    <text evidence="5 15">Amino-acid biosynthesis; L-histidine biosynthesis; L-histidine from 5-phospho-alpha-D-ribose 1-diphosphate: step 2/9.</text>
</comment>
<dbReference type="Gene3D" id="1.10.287.1080">
    <property type="entry name" value="MazG-like"/>
    <property type="match status" value="1"/>
</dbReference>
<keyword evidence="10 15" id="KW-0547">Nucleotide-binding</keyword>
<keyword evidence="11 15" id="KW-0378">Hydrolase</keyword>
<reference evidence="17 18" key="1">
    <citation type="submission" date="2024-04" db="EMBL/GenBank/DDBJ databases">
        <title>Genome sequencing and metabolic network reconstruction of aminoacids and betaine degradation by Anoxynatronum sibiricum.</title>
        <authorList>
            <person name="Detkova E.N."/>
            <person name="Boltjanskaja Y.V."/>
            <person name="Mardanov A.V."/>
            <person name="Kevbrin V."/>
        </authorList>
    </citation>
    <scope>NUCLEOTIDE SEQUENCE [LARGE SCALE GENOMIC DNA]</scope>
    <source>
        <strain evidence="17 18">Z-7981</strain>
    </source>
</reference>
<comment type="catalytic activity">
    <reaction evidence="1 15">
        <text>1-(5-phospho-beta-D-ribosyl)-5'-AMP + H2O = 1-(5-phospho-beta-D-ribosyl)-5-[(5-phospho-beta-D-ribosylamino)methylideneamino]imidazole-4-carboxamide</text>
        <dbReference type="Rhea" id="RHEA:20049"/>
        <dbReference type="ChEBI" id="CHEBI:15377"/>
        <dbReference type="ChEBI" id="CHEBI:58435"/>
        <dbReference type="ChEBI" id="CHEBI:59457"/>
        <dbReference type="EC" id="3.5.4.19"/>
    </reaction>
</comment>
<comment type="subcellular location">
    <subcellularLocation>
        <location evidence="3 15">Cytoplasm</location>
    </subcellularLocation>
</comment>
<evidence type="ECO:0000256" key="12">
    <source>
        <dbReference type="ARBA" id="ARBA00022840"/>
    </source>
</evidence>
<dbReference type="InterPro" id="IPR002496">
    <property type="entry name" value="PRib_AMP_CycHydrolase_dom"/>
</dbReference>
<dbReference type="EC" id="3.5.4.19" evidence="15"/>
<dbReference type="Proteomes" id="UP001407405">
    <property type="component" value="Unassembled WGS sequence"/>
</dbReference>
<evidence type="ECO:0000256" key="13">
    <source>
        <dbReference type="ARBA" id="ARBA00023102"/>
    </source>
</evidence>
<keyword evidence="8 15" id="KW-0963">Cytoplasm</keyword>
<dbReference type="GO" id="GO:0004636">
    <property type="term" value="F:phosphoribosyl-ATP diphosphatase activity"/>
    <property type="evidence" value="ECO:0007669"/>
    <property type="project" value="UniProtKB-EC"/>
</dbReference>
<sequence>MNRTRGGSPVKKDLETLTYNDQGLIPAIVQEAGTGEVLMMAYMNRESLEKTLETGETWFYSRSRQQLWHKGETSGHVQQVKRVQVDCDEDTLLLTVVQTGAACHTGEKSCFYRSLEGAGLPAEDQEAAVSPEMAPIIRQIVTTLEERRRVPKEGSYTNYLFDKGIDKILKKVGEEAAEIIIAAKNPAKEELIYELSDLVYHVLVLMNERQVEVAEVLKELESRHKK</sequence>
<keyword evidence="18" id="KW-1185">Reference proteome</keyword>
<evidence type="ECO:0000256" key="1">
    <source>
        <dbReference type="ARBA" id="ARBA00000024"/>
    </source>
</evidence>
<evidence type="ECO:0000256" key="7">
    <source>
        <dbReference type="ARBA" id="ARBA00008299"/>
    </source>
</evidence>
<feature type="region of interest" description="Phosphoribosyl-ATP pyrophosphohydrolase" evidence="15">
    <location>
        <begin position="137"/>
        <end position="226"/>
    </location>
</feature>
<keyword evidence="13 15" id="KW-0368">Histidine biosynthesis</keyword>
<dbReference type="InterPro" id="IPR026660">
    <property type="entry name" value="PRA-CH"/>
</dbReference>
<dbReference type="SUPFAM" id="SSF101386">
    <property type="entry name" value="all-alpha NTP pyrophosphatases"/>
    <property type="match status" value="1"/>
</dbReference>
<evidence type="ECO:0000259" key="16">
    <source>
        <dbReference type="Pfam" id="PF01502"/>
    </source>
</evidence>
<dbReference type="PANTHER" id="PTHR42945:SF9">
    <property type="entry name" value="HISTIDINE BIOSYNTHESIS BIFUNCTIONAL PROTEIN HISIE"/>
    <property type="match status" value="1"/>
</dbReference>
<dbReference type="InterPro" id="IPR023019">
    <property type="entry name" value="His_synth_HisIE"/>
</dbReference>
<feature type="region of interest" description="Phosphoribosyl-AMP cyclohydrolase" evidence="15">
    <location>
        <begin position="1"/>
        <end position="136"/>
    </location>
</feature>
<evidence type="ECO:0000256" key="6">
    <source>
        <dbReference type="ARBA" id="ARBA00007731"/>
    </source>
</evidence>
<gene>
    <name evidence="15 17" type="primary">hisIE</name>
    <name evidence="15" type="synonym">hisI</name>
    <name evidence="17" type="ORF">AAIG11_09305</name>
</gene>
<dbReference type="RefSeq" id="WP_343185990.1">
    <property type="nucleotide sequence ID" value="NZ_JBCITM010000008.1"/>
</dbReference>
<dbReference type="Pfam" id="PF01502">
    <property type="entry name" value="PRA-CH"/>
    <property type="match status" value="1"/>
</dbReference>
<comment type="similarity">
    <text evidence="6 15">In the C-terminal section; belongs to the PRA-PH family.</text>
</comment>
<dbReference type="InterPro" id="IPR038019">
    <property type="entry name" value="PRib_AMP_CycHydrolase_sf"/>
</dbReference>
<feature type="domain" description="Phosphoribosyl-AMP cyclohydrolase" evidence="16">
    <location>
        <begin position="39"/>
        <end position="112"/>
    </location>
</feature>
<evidence type="ECO:0000313" key="17">
    <source>
        <dbReference type="EMBL" id="MEN1760669.1"/>
    </source>
</evidence>
<dbReference type="CDD" id="cd11534">
    <property type="entry name" value="NTP-PPase_HisIE_like"/>
    <property type="match status" value="1"/>
</dbReference>
<dbReference type="SUPFAM" id="SSF141734">
    <property type="entry name" value="HisI-like"/>
    <property type="match status" value="1"/>
</dbReference>
<evidence type="ECO:0000256" key="3">
    <source>
        <dbReference type="ARBA" id="ARBA00004496"/>
    </source>
</evidence>
<dbReference type="InterPro" id="IPR021130">
    <property type="entry name" value="PRib-ATP_PPHydrolase-like"/>
</dbReference>
<dbReference type="InterPro" id="IPR008179">
    <property type="entry name" value="HisE"/>
</dbReference>
<organism evidence="17 18">
    <name type="scientific">Anoxynatronum sibiricum</name>
    <dbReference type="NCBI Taxonomy" id="210623"/>
    <lineage>
        <taxon>Bacteria</taxon>
        <taxon>Bacillati</taxon>
        <taxon>Bacillota</taxon>
        <taxon>Clostridia</taxon>
        <taxon>Eubacteriales</taxon>
        <taxon>Clostridiaceae</taxon>
        <taxon>Anoxynatronum</taxon>
    </lineage>
</organism>
<comment type="pathway">
    <text evidence="4 15">Amino-acid biosynthesis; L-histidine biosynthesis; L-histidine from 5-phospho-alpha-D-ribose 1-diphosphate: step 3/9.</text>
</comment>
<comment type="similarity">
    <text evidence="7 15">In the N-terminal section; belongs to the PRA-CH family.</text>
</comment>
<dbReference type="EMBL" id="JBCITM010000008">
    <property type="protein sequence ID" value="MEN1760669.1"/>
    <property type="molecule type" value="Genomic_DNA"/>
</dbReference>
<evidence type="ECO:0000313" key="18">
    <source>
        <dbReference type="Proteomes" id="UP001407405"/>
    </source>
</evidence>
<keyword evidence="14 15" id="KW-0511">Multifunctional enzyme</keyword>